<accession>A0A6A4GXS4</accession>
<dbReference type="SUPFAM" id="SSF81383">
    <property type="entry name" value="F-box domain"/>
    <property type="match status" value="1"/>
</dbReference>
<protein>
    <submittedName>
        <fullName evidence="1">Uncharacterized protein</fullName>
    </submittedName>
</protein>
<dbReference type="InterPro" id="IPR036047">
    <property type="entry name" value="F-box-like_dom_sf"/>
</dbReference>
<dbReference type="Proteomes" id="UP000799118">
    <property type="component" value="Unassembled WGS sequence"/>
</dbReference>
<gene>
    <name evidence="1" type="ORF">BT96DRAFT_1024665</name>
</gene>
<sequence length="601" mass="68076">MNQMRIPNAALLVFQAKKSQKQQTQQEKNPSRRHFRNAFKWLETLQAAILLKIPQRISVLQASTPDDLGIIRSPNTVNRLEDNMTCSISNAIFASFPPEVMARIFLYCCHLKFPDFVTEPAEFTQVCSRWRLIAQSSPELWTSLTINPSRALQTEADAERFGFLITERVLRSSGLAIDLKILPPHIDIQSDAEDMRQNLYAKVYQNILIKFAEKWRSISPPYAWDDIQFADVITHLEQLPALEELMLYVKKPSSFSWFPQTPRLHKLALDLYLGSFSISNITKLIPGTVVDLTLSSYFPSAPSSSSDSLSNGFPHDFILGFFKLAQLQHLTRLQLAGLDWLELRAMPSVMLPNLRDLSLSGTINAMMDMLEALATPLLQSLDLSETVGNRNRLRHVLHSTSLTNLKRLLIHAANAGMEDLLETLTTPSLGSLYLSAFKGVENSSDVGPALLALQERSRFPLSELSIIMTEERECMTITLDDFCQFLSAIRTINVLNITTRGDIDVSYLMGLLAYDEKKPECQILPHLKVFSLQDINRFNRTFPVDAQSCMDFVTSRWWGGGQPKSNGVDKLEELHLFVKLTNETKKQLEKDRSEGLICSYE</sequence>
<reference evidence="1" key="1">
    <citation type="journal article" date="2019" name="Environ. Microbiol.">
        <title>Fungal ecological strategies reflected in gene transcription - a case study of two litter decomposers.</title>
        <authorList>
            <person name="Barbi F."/>
            <person name="Kohler A."/>
            <person name="Barry K."/>
            <person name="Baskaran P."/>
            <person name="Daum C."/>
            <person name="Fauchery L."/>
            <person name="Ihrmark K."/>
            <person name="Kuo A."/>
            <person name="LaButti K."/>
            <person name="Lipzen A."/>
            <person name="Morin E."/>
            <person name="Grigoriev I.V."/>
            <person name="Henrissat B."/>
            <person name="Lindahl B."/>
            <person name="Martin F."/>
        </authorList>
    </citation>
    <scope>NUCLEOTIDE SEQUENCE</scope>
    <source>
        <strain evidence="1">JB14</strain>
    </source>
</reference>
<dbReference type="InterPro" id="IPR032675">
    <property type="entry name" value="LRR_dom_sf"/>
</dbReference>
<dbReference type="Gene3D" id="3.80.10.10">
    <property type="entry name" value="Ribonuclease Inhibitor"/>
    <property type="match status" value="1"/>
</dbReference>
<dbReference type="SUPFAM" id="SSF52047">
    <property type="entry name" value="RNI-like"/>
    <property type="match status" value="1"/>
</dbReference>
<name>A0A6A4GXS4_9AGAR</name>
<dbReference type="OrthoDB" id="2269034at2759"/>
<proteinExistence type="predicted"/>
<keyword evidence="2" id="KW-1185">Reference proteome</keyword>
<dbReference type="AlphaFoldDB" id="A0A6A4GXS4"/>
<organism evidence="1 2">
    <name type="scientific">Gymnopus androsaceus JB14</name>
    <dbReference type="NCBI Taxonomy" id="1447944"/>
    <lineage>
        <taxon>Eukaryota</taxon>
        <taxon>Fungi</taxon>
        <taxon>Dikarya</taxon>
        <taxon>Basidiomycota</taxon>
        <taxon>Agaricomycotina</taxon>
        <taxon>Agaricomycetes</taxon>
        <taxon>Agaricomycetidae</taxon>
        <taxon>Agaricales</taxon>
        <taxon>Marasmiineae</taxon>
        <taxon>Omphalotaceae</taxon>
        <taxon>Gymnopus</taxon>
    </lineage>
</organism>
<evidence type="ECO:0000313" key="1">
    <source>
        <dbReference type="EMBL" id="KAE9390266.1"/>
    </source>
</evidence>
<evidence type="ECO:0000313" key="2">
    <source>
        <dbReference type="Proteomes" id="UP000799118"/>
    </source>
</evidence>
<dbReference type="EMBL" id="ML769664">
    <property type="protein sequence ID" value="KAE9390266.1"/>
    <property type="molecule type" value="Genomic_DNA"/>
</dbReference>
<dbReference type="Gene3D" id="1.20.1280.50">
    <property type="match status" value="1"/>
</dbReference>